<feature type="domain" description="Polymerase beta nucleotidyltransferase" evidence="1">
    <location>
        <begin position="23"/>
        <end position="114"/>
    </location>
</feature>
<dbReference type="Pfam" id="PF18765">
    <property type="entry name" value="Polbeta"/>
    <property type="match status" value="1"/>
</dbReference>
<dbReference type="EMBL" id="AP021888">
    <property type="protein sequence ID" value="BBP44209.1"/>
    <property type="molecule type" value="Genomic_DNA"/>
</dbReference>
<dbReference type="RefSeq" id="WP_173291948.1">
    <property type="nucleotide sequence ID" value="NZ_AP021888.1"/>
</dbReference>
<evidence type="ECO:0000313" key="2">
    <source>
        <dbReference type="EMBL" id="BBP44209.1"/>
    </source>
</evidence>
<name>A0A6F8PQ22_9GAMM</name>
<evidence type="ECO:0000259" key="1">
    <source>
        <dbReference type="Pfam" id="PF18765"/>
    </source>
</evidence>
<evidence type="ECO:0000313" key="3">
    <source>
        <dbReference type="Proteomes" id="UP000501466"/>
    </source>
</evidence>
<dbReference type="Gene3D" id="3.30.460.10">
    <property type="entry name" value="Beta Polymerase, domain 2"/>
    <property type="match status" value="1"/>
</dbReference>
<accession>A0A6F8PQ22</accession>
<dbReference type="CDD" id="cd05403">
    <property type="entry name" value="NT_KNTase_like"/>
    <property type="match status" value="1"/>
</dbReference>
<keyword evidence="3" id="KW-1185">Reference proteome</keyword>
<dbReference type="KEGG" id="tzo:THMIRHAT_19550"/>
<gene>
    <name evidence="2" type="ORF">THMIRHAT_19550</name>
</gene>
<reference evidence="3" key="1">
    <citation type="submission" date="2019-11" db="EMBL/GenBank/DDBJ databases">
        <title>Isolation and characterization of two novel species in the genus Thiomicrorhabdus.</title>
        <authorList>
            <person name="Mochizuki J."/>
            <person name="Kojima H."/>
            <person name="Fukui M."/>
        </authorList>
    </citation>
    <scope>NUCLEOTIDE SEQUENCE [LARGE SCALE GENOMIC DNA]</scope>
    <source>
        <strain evidence="3">AkT22</strain>
    </source>
</reference>
<dbReference type="InterPro" id="IPR043519">
    <property type="entry name" value="NT_sf"/>
</dbReference>
<dbReference type="InterPro" id="IPR041633">
    <property type="entry name" value="Polbeta"/>
</dbReference>
<dbReference type="Proteomes" id="UP000501466">
    <property type="component" value="Chromosome"/>
</dbReference>
<organism evidence="2 3">
    <name type="scientific">Thiosulfativibrio zosterae</name>
    <dbReference type="NCBI Taxonomy" id="2675053"/>
    <lineage>
        <taxon>Bacteria</taxon>
        <taxon>Pseudomonadati</taxon>
        <taxon>Pseudomonadota</taxon>
        <taxon>Gammaproteobacteria</taxon>
        <taxon>Thiotrichales</taxon>
        <taxon>Piscirickettsiaceae</taxon>
        <taxon>Thiosulfativibrio</taxon>
    </lineage>
</organism>
<dbReference type="SUPFAM" id="SSF81301">
    <property type="entry name" value="Nucleotidyltransferase"/>
    <property type="match status" value="1"/>
</dbReference>
<protein>
    <recommendedName>
        <fullName evidence="1">Polymerase beta nucleotidyltransferase domain-containing protein</fullName>
    </recommendedName>
</protein>
<sequence length="125" mass="14313">MTAILKKTELPDAFGLKASTIHSIQQVLWAHPEIQKAVIYGSRAKGTFKKGSDIDLTLFTFDPQQQQLSLLAEIANQIDELDFLNQVDLSWFDQIENQDLIDHINRVGCPFFDRADYRLTVESHH</sequence>
<dbReference type="AlphaFoldDB" id="A0A6F8PQ22"/>
<proteinExistence type="predicted"/>